<dbReference type="GO" id="GO:0045292">
    <property type="term" value="P:mRNA cis splicing, via spliceosome"/>
    <property type="evidence" value="ECO:0007669"/>
    <property type="project" value="InterPro"/>
</dbReference>
<dbReference type="Pfam" id="PF01585">
    <property type="entry name" value="G-patch"/>
    <property type="match status" value="1"/>
</dbReference>
<reference evidence="3 4" key="1">
    <citation type="submission" date="2014-02" db="EMBL/GenBank/DDBJ databases">
        <title>The genome sequence of Colletotrichum simmondsii CBS122122.</title>
        <authorList>
            <person name="Baroncelli R."/>
            <person name="Thon M.R."/>
        </authorList>
    </citation>
    <scope>NUCLEOTIDE SEQUENCE [LARGE SCALE GENOMIC DNA]</scope>
    <source>
        <strain evidence="3 4">CBS122122</strain>
    </source>
</reference>
<dbReference type="GO" id="GO:0003723">
    <property type="term" value="F:RNA binding"/>
    <property type="evidence" value="ECO:0007669"/>
    <property type="project" value="InterPro"/>
</dbReference>
<dbReference type="Proteomes" id="UP000070328">
    <property type="component" value="Unassembled WGS sequence"/>
</dbReference>
<sequence>MEMRLRGGLGAVPERAGVGFQWPSGHWGAETQAARLRFIDGRTAANRWVWLIRLRYNLHIDIRGTLPTSGSPSGKLPSSFDFAVPNQAERILLSLLRRIQPSLLARVHHAKYHREPSTRRRTTALILQSYHIAPKASSMAAPPPPPPPARGGLSLYANLLDPVADPSATISSAPVRYNQDGTVADSKDGTAAKKPIDPSLRFQPIRRPQAKTAKPKSNFPKTIPSANTLAAATSTAASSAPTSSTTAAQQPPPPKSTLADWAVTEEDEWRYSANAGAGAGGHQRGGRRKKKKKGNNDQPAETNWDDIYDPTKPTNVEEYLRSDERIHEVQEWKRLLYRHRRRKSLSDDSDEETERRPAMNQFAPPAEYSFVPPPPTSPPPAGPRATQAATGDDAYARRQALSAPAPPPPPPPPAVTDEATISRAPVRYTPSSTKQPPADEEDPSDPDSPPPTLGLGASSAPPPPPPSAPEEAQAPRSSRPGQAGFAQRLMSKYGWTKGSGLGADESGIVNPLRVQVEKRKKKSDAEGGGWAEPGNRAKVIGGKRKDETDGGGGKFGGPMSEVIVLQRMLDNMEDLQGEIANGLGQEIGEECGEKYGRVERLYIDVEKRQVFIRFTDQVSALRAVNELDGRVFNGNVIVPKFFDTEKFDKGIYQ</sequence>
<feature type="region of interest" description="Disordered" evidence="1">
    <location>
        <begin position="168"/>
        <end position="258"/>
    </location>
</feature>
<evidence type="ECO:0000256" key="1">
    <source>
        <dbReference type="SAM" id="MobiDB-lite"/>
    </source>
</evidence>
<feature type="compositionally biased region" description="Low complexity" evidence="1">
    <location>
        <begin position="224"/>
        <end position="249"/>
    </location>
</feature>
<feature type="compositionally biased region" description="Pro residues" evidence="1">
    <location>
        <begin position="404"/>
        <end position="414"/>
    </location>
</feature>
<dbReference type="InterPro" id="IPR035979">
    <property type="entry name" value="RBD_domain_sf"/>
</dbReference>
<comment type="caution">
    <text evidence="3">The sequence shown here is derived from an EMBL/GenBank/DDBJ whole genome shotgun (WGS) entry which is preliminary data.</text>
</comment>
<protein>
    <submittedName>
        <fullName evidence="3">G-patch domain-containing protein</fullName>
    </submittedName>
</protein>
<dbReference type="InterPro" id="IPR040052">
    <property type="entry name" value="RBM17"/>
</dbReference>
<name>A0A135T9H8_9PEZI</name>
<feature type="region of interest" description="Disordered" evidence="1">
    <location>
        <begin position="518"/>
        <end position="557"/>
    </location>
</feature>
<dbReference type="Pfam" id="PF00076">
    <property type="entry name" value="RRM_1"/>
    <property type="match status" value="1"/>
</dbReference>
<dbReference type="SMART" id="SM00443">
    <property type="entry name" value="G_patch"/>
    <property type="match status" value="1"/>
</dbReference>
<dbReference type="InterPro" id="IPR000504">
    <property type="entry name" value="RRM_dom"/>
</dbReference>
<feature type="compositionally biased region" description="Low complexity" evidence="1">
    <location>
        <begin position="469"/>
        <end position="478"/>
    </location>
</feature>
<dbReference type="PROSITE" id="PS50174">
    <property type="entry name" value="G_PATCH"/>
    <property type="match status" value="1"/>
</dbReference>
<feature type="region of interest" description="Disordered" evidence="1">
    <location>
        <begin position="273"/>
        <end position="312"/>
    </location>
</feature>
<evidence type="ECO:0000313" key="3">
    <source>
        <dbReference type="EMBL" id="KXH44825.1"/>
    </source>
</evidence>
<evidence type="ECO:0000259" key="2">
    <source>
        <dbReference type="PROSITE" id="PS50174"/>
    </source>
</evidence>
<dbReference type="PANTHER" id="PTHR13288:SF8">
    <property type="entry name" value="SPLICING FACTOR 45"/>
    <property type="match status" value="1"/>
</dbReference>
<dbReference type="FunFam" id="3.30.70.330:FF:000495">
    <property type="entry name" value="Putative G-patch DNA repair protein (Drt111)"/>
    <property type="match status" value="1"/>
</dbReference>
<feature type="region of interest" description="Disordered" evidence="1">
    <location>
        <begin position="341"/>
        <end position="489"/>
    </location>
</feature>
<dbReference type="SUPFAM" id="SSF54928">
    <property type="entry name" value="RNA-binding domain, RBD"/>
    <property type="match status" value="1"/>
</dbReference>
<dbReference type="Gene3D" id="3.30.70.330">
    <property type="match status" value="1"/>
</dbReference>
<evidence type="ECO:0000313" key="4">
    <source>
        <dbReference type="Proteomes" id="UP000070328"/>
    </source>
</evidence>
<dbReference type="OrthoDB" id="5411533at2759"/>
<proteinExistence type="predicted"/>
<dbReference type="GO" id="GO:0071011">
    <property type="term" value="C:precatalytic spliceosome"/>
    <property type="evidence" value="ECO:0007669"/>
    <property type="project" value="TreeGrafter"/>
</dbReference>
<feature type="compositionally biased region" description="Pro residues" evidence="1">
    <location>
        <begin position="371"/>
        <end position="382"/>
    </location>
</feature>
<feature type="compositionally biased region" description="Basic residues" evidence="1">
    <location>
        <begin position="284"/>
        <end position="293"/>
    </location>
</feature>
<feature type="compositionally biased region" description="Basic and acidic residues" evidence="1">
    <location>
        <begin position="185"/>
        <end position="196"/>
    </location>
</feature>
<dbReference type="EMBL" id="JFBX01000238">
    <property type="protein sequence ID" value="KXH44825.1"/>
    <property type="molecule type" value="Genomic_DNA"/>
</dbReference>
<accession>A0A135T9H8</accession>
<dbReference type="AlphaFoldDB" id="A0A135T9H8"/>
<dbReference type="PANTHER" id="PTHR13288">
    <property type="entry name" value="SPLICING FACTOR 45 SPF45"/>
    <property type="match status" value="1"/>
</dbReference>
<dbReference type="InterPro" id="IPR000467">
    <property type="entry name" value="G_patch_dom"/>
</dbReference>
<organism evidence="3 4">
    <name type="scientific">Colletotrichum simmondsii</name>
    <dbReference type="NCBI Taxonomy" id="703756"/>
    <lineage>
        <taxon>Eukaryota</taxon>
        <taxon>Fungi</taxon>
        <taxon>Dikarya</taxon>
        <taxon>Ascomycota</taxon>
        <taxon>Pezizomycotina</taxon>
        <taxon>Sordariomycetes</taxon>
        <taxon>Hypocreomycetidae</taxon>
        <taxon>Glomerellales</taxon>
        <taxon>Glomerellaceae</taxon>
        <taxon>Colletotrichum</taxon>
        <taxon>Colletotrichum acutatum species complex</taxon>
    </lineage>
</organism>
<gene>
    <name evidence="3" type="ORF">CSIM01_12697</name>
</gene>
<feature type="domain" description="G-patch" evidence="2">
    <location>
        <begin position="482"/>
        <end position="533"/>
    </location>
</feature>
<keyword evidence="4" id="KW-1185">Reference proteome</keyword>
<dbReference type="InterPro" id="IPR012677">
    <property type="entry name" value="Nucleotide-bd_a/b_plait_sf"/>
</dbReference>